<keyword evidence="4" id="KW-1185">Reference proteome</keyword>
<feature type="transmembrane region" description="Helical" evidence="1">
    <location>
        <begin position="28"/>
        <end position="51"/>
    </location>
</feature>
<gene>
    <name evidence="3" type="ORF">EXM22_02825</name>
</gene>
<feature type="transmembrane region" description="Helical" evidence="1">
    <location>
        <begin position="63"/>
        <end position="81"/>
    </location>
</feature>
<keyword evidence="1" id="KW-0812">Transmembrane</keyword>
<evidence type="ECO:0000313" key="4">
    <source>
        <dbReference type="Proteomes" id="UP000324209"/>
    </source>
</evidence>
<dbReference type="Proteomes" id="UP000324209">
    <property type="component" value="Chromosome"/>
</dbReference>
<accession>A0A5C1QHC7</accession>
<dbReference type="EMBL" id="CP036150">
    <property type="protein sequence ID" value="QEN06971.1"/>
    <property type="molecule type" value="Genomic_DNA"/>
</dbReference>
<evidence type="ECO:0000313" key="3">
    <source>
        <dbReference type="EMBL" id="QEN06971.1"/>
    </source>
</evidence>
<dbReference type="GO" id="GO:0016747">
    <property type="term" value="F:acyltransferase activity, transferring groups other than amino-acyl groups"/>
    <property type="evidence" value="ECO:0007669"/>
    <property type="project" value="InterPro"/>
</dbReference>
<protein>
    <recommendedName>
        <fullName evidence="2">Acyltransferase 3 domain-containing protein</fullName>
    </recommendedName>
</protein>
<keyword evidence="1" id="KW-1133">Transmembrane helix</keyword>
<feature type="transmembrane region" description="Helical" evidence="1">
    <location>
        <begin position="145"/>
        <end position="167"/>
    </location>
</feature>
<feature type="transmembrane region" description="Helical" evidence="1">
    <location>
        <begin position="179"/>
        <end position="196"/>
    </location>
</feature>
<sequence length="252" mass="28867">MPYALAVIIFLVFQSLLGNSLKTKNIIKYFFLILLPQGSYWYLVLLFYWYIMFFFIAGKVDNLKFSIPVMIVISIVIIILKDFNRNFVWQFATFPLGMIAGAYPKQIKTRFSKIQGLRPAINMLLLSLILIAVKKTPFVDSRGLGVIDTILQILITWIVSSVFVINVNLWEKLRILKSVLLFVGSWSYSLYLSHVLPLDYLKNNMGSSSNVFTSILIYTSTVFISVTVIKIFEVVLGKCIYKISLLDSLNQN</sequence>
<feature type="domain" description="Acyltransferase 3" evidence="2">
    <location>
        <begin position="2"/>
        <end position="228"/>
    </location>
</feature>
<dbReference type="InterPro" id="IPR002656">
    <property type="entry name" value="Acyl_transf_3_dom"/>
</dbReference>
<reference evidence="3 4" key="1">
    <citation type="submission" date="2019-02" db="EMBL/GenBank/DDBJ databases">
        <title>Complete Genome Sequence and Methylome Analysis of free living Spirochaetas.</title>
        <authorList>
            <person name="Fomenkov A."/>
            <person name="Dubinina G."/>
            <person name="Leshcheva N."/>
            <person name="Mikheeva N."/>
            <person name="Grabovich M."/>
            <person name="Vincze T."/>
            <person name="Roberts R.J."/>
        </authorList>
    </citation>
    <scope>NUCLEOTIDE SEQUENCE [LARGE SCALE GENOMIC DNA]</scope>
    <source>
        <strain evidence="3 4">K2</strain>
    </source>
</reference>
<dbReference type="Pfam" id="PF01757">
    <property type="entry name" value="Acyl_transf_3"/>
    <property type="match status" value="1"/>
</dbReference>
<organism evidence="3 4">
    <name type="scientific">Oceanispirochaeta crateris</name>
    <dbReference type="NCBI Taxonomy" id="2518645"/>
    <lineage>
        <taxon>Bacteria</taxon>
        <taxon>Pseudomonadati</taxon>
        <taxon>Spirochaetota</taxon>
        <taxon>Spirochaetia</taxon>
        <taxon>Spirochaetales</taxon>
        <taxon>Spirochaetaceae</taxon>
        <taxon>Oceanispirochaeta</taxon>
    </lineage>
</organism>
<dbReference type="KEGG" id="ock:EXM22_02825"/>
<evidence type="ECO:0000259" key="2">
    <source>
        <dbReference type="Pfam" id="PF01757"/>
    </source>
</evidence>
<proteinExistence type="predicted"/>
<evidence type="ECO:0000256" key="1">
    <source>
        <dbReference type="SAM" id="Phobius"/>
    </source>
</evidence>
<keyword evidence="1" id="KW-0472">Membrane</keyword>
<dbReference type="AlphaFoldDB" id="A0A5C1QHC7"/>
<feature type="transmembrane region" description="Helical" evidence="1">
    <location>
        <begin position="216"/>
        <end position="236"/>
    </location>
</feature>
<name>A0A5C1QHC7_9SPIO</name>
<feature type="transmembrane region" description="Helical" evidence="1">
    <location>
        <begin position="116"/>
        <end position="133"/>
    </location>
</feature>